<protein>
    <submittedName>
        <fullName evidence="2">Uncharacterized protein</fullName>
    </submittedName>
</protein>
<dbReference type="AlphaFoldDB" id="A0A7R9B1H8"/>
<name>A0A7R9B1H8_TIMSH</name>
<accession>A0A7R9B1H8</accession>
<dbReference type="EMBL" id="OC004571">
    <property type="protein sequence ID" value="CAD7264614.1"/>
    <property type="molecule type" value="Genomic_DNA"/>
</dbReference>
<organism evidence="2">
    <name type="scientific">Timema shepardi</name>
    <name type="common">Walking stick</name>
    <dbReference type="NCBI Taxonomy" id="629360"/>
    <lineage>
        <taxon>Eukaryota</taxon>
        <taxon>Metazoa</taxon>
        <taxon>Ecdysozoa</taxon>
        <taxon>Arthropoda</taxon>
        <taxon>Hexapoda</taxon>
        <taxon>Insecta</taxon>
        <taxon>Pterygota</taxon>
        <taxon>Neoptera</taxon>
        <taxon>Polyneoptera</taxon>
        <taxon>Phasmatodea</taxon>
        <taxon>Timematodea</taxon>
        <taxon>Timematoidea</taxon>
        <taxon>Timematidae</taxon>
        <taxon>Timema</taxon>
    </lineage>
</organism>
<feature type="region of interest" description="Disordered" evidence="1">
    <location>
        <begin position="43"/>
        <end position="67"/>
    </location>
</feature>
<evidence type="ECO:0000313" key="2">
    <source>
        <dbReference type="EMBL" id="CAD7264614.1"/>
    </source>
</evidence>
<gene>
    <name evidence="2" type="ORF">TSIB3V08_LOCUS8664</name>
</gene>
<sequence length="67" mass="7608">MSTSPQRMFLEFIVETLEYWSPPKVVTFSALQCIRIEMMTMKPSSTRSSEIPSVTTVEQQCQKGTSS</sequence>
<evidence type="ECO:0000256" key="1">
    <source>
        <dbReference type="SAM" id="MobiDB-lite"/>
    </source>
</evidence>
<proteinExistence type="predicted"/>
<reference evidence="2" key="1">
    <citation type="submission" date="2020-11" db="EMBL/GenBank/DDBJ databases">
        <authorList>
            <person name="Tran Van P."/>
        </authorList>
    </citation>
    <scope>NUCLEOTIDE SEQUENCE</scope>
</reference>